<keyword evidence="9" id="KW-1185">Reference proteome</keyword>
<evidence type="ECO:0000256" key="3">
    <source>
        <dbReference type="ARBA" id="ARBA00022448"/>
    </source>
</evidence>
<evidence type="ECO:0000313" key="9">
    <source>
        <dbReference type="Proteomes" id="UP000037109"/>
    </source>
</evidence>
<evidence type="ECO:0000256" key="4">
    <source>
        <dbReference type="ARBA" id="ARBA00022475"/>
    </source>
</evidence>
<keyword evidence="3" id="KW-0813">Transport</keyword>
<proteinExistence type="inferred from homology"/>
<evidence type="ECO:0000256" key="7">
    <source>
        <dbReference type="ARBA" id="ARBA00023136"/>
    </source>
</evidence>
<comment type="caution">
    <text evidence="8">The sequence shown here is derived from an EMBL/GenBank/DDBJ whole genome shotgun (WGS) entry which is preliminary data.</text>
</comment>
<dbReference type="GO" id="GO:0005886">
    <property type="term" value="C:plasma membrane"/>
    <property type="evidence" value="ECO:0007669"/>
    <property type="project" value="UniProtKB-SubCell"/>
</dbReference>
<sequence>MWINKPFFKYAAGTIFLLIIIFLLGKIDYFLWPIRALIATIFFPVLIAGILYYILRPLVRLVSKALPKTASIIVIFAALLGLGYVGFNLIGTTIGSQITELSENLPTKMEELSDETEKVVEKNNMDMFSYDQVKNNVLNFLEAILSGAGENVLKVFSTITSIVTVIVVVPFILFYFLKDDHKLRPFLLKYLPDKHEEEGHRILGDIDKTLFSYVTGQFIVAVADGVFMYIGYKIIGLEYALILAIFAMFLTVVPFLGPVLGIIPAVFIGLLQGPGMVLKIILVLITVQLLESNLVSPHVMGKRLNLHPLTVIIILMAAGSIYGFIGILIAIPFYSVIKVLVKDFRRFYRLRTRKSLLSEKI</sequence>
<name>A0A0M0GFP2_SPOGL</name>
<keyword evidence="7" id="KW-0472">Membrane</keyword>
<dbReference type="GO" id="GO:0055085">
    <property type="term" value="P:transmembrane transport"/>
    <property type="evidence" value="ECO:0007669"/>
    <property type="project" value="TreeGrafter"/>
</dbReference>
<keyword evidence="5" id="KW-0812">Transmembrane</keyword>
<dbReference type="PANTHER" id="PTHR21716">
    <property type="entry name" value="TRANSMEMBRANE PROTEIN"/>
    <property type="match status" value="1"/>
</dbReference>
<dbReference type="Pfam" id="PF01594">
    <property type="entry name" value="AI-2E_transport"/>
    <property type="match status" value="1"/>
</dbReference>
<evidence type="ECO:0000256" key="1">
    <source>
        <dbReference type="ARBA" id="ARBA00004651"/>
    </source>
</evidence>
<evidence type="ECO:0000256" key="2">
    <source>
        <dbReference type="ARBA" id="ARBA00009773"/>
    </source>
</evidence>
<dbReference type="RefSeq" id="WP_053436051.1">
    <property type="nucleotide sequence ID" value="NZ_LGUF01000007.1"/>
</dbReference>
<keyword evidence="4" id="KW-1003">Cell membrane</keyword>
<dbReference type="Proteomes" id="UP000037109">
    <property type="component" value="Unassembled WGS sequence"/>
</dbReference>
<comment type="similarity">
    <text evidence="2">Belongs to the autoinducer-2 exporter (AI-2E) (TC 2.A.86) family.</text>
</comment>
<dbReference type="OrthoDB" id="9793390at2"/>
<evidence type="ECO:0000256" key="5">
    <source>
        <dbReference type="ARBA" id="ARBA00022692"/>
    </source>
</evidence>
<gene>
    <name evidence="8" type="ORF">AF332_18930</name>
</gene>
<accession>A0A0M0GFP2</accession>
<dbReference type="EMBL" id="LGUF01000007">
    <property type="protein sequence ID" value="KON88674.1"/>
    <property type="molecule type" value="Genomic_DNA"/>
</dbReference>
<protein>
    <recommendedName>
        <fullName evidence="10">AI-2E family transporter</fullName>
    </recommendedName>
</protein>
<dbReference type="STRING" id="1459.AF332_18930"/>
<dbReference type="PATRIC" id="fig|1459.3.peg.4167"/>
<organism evidence="8 9">
    <name type="scientific">Sporosarcina globispora</name>
    <name type="common">Bacillus globisporus</name>
    <dbReference type="NCBI Taxonomy" id="1459"/>
    <lineage>
        <taxon>Bacteria</taxon>
        <taxon>Bacillati</taxon>
        <taxon>Bacillota</taxon>
        <taxon>Bacilli</taxon>
        <taxon>Bacillales</taxon>
        <taxon>Caryophanaceae</taxon>
        <taxon>Sporosarcina</taxon>
    </lineage>
</organism>
<keyword evidence="6" id="KW-1133">Transmembrane helix</keyword>
<dbReference type="InterPro" id="IPR002549">
    <property type="entry name" value="AI-2E-like"/>
</dbReference>
<reference evidence="9" key="1">
    <citation type="submission" date="2015-07" db="EMBL/GenBank/DDBJ databases">
        <title>Fjat-10036 dsm4.</title>
        <authorList>
            <person name="Liu B."/>
            <person name="Wang J."/>
            <person name="Zhu Y."/>
            <person name="Liu G."/>
            <person name="Chen Q."/>
            <person name="Chen Z."/>
            <person name="Lan J."/>
            <person name="Che J."/>
            <person name="Ge C."/>
            <person name="Shi H."/>
            <person name="Pan Z."/>
            <person name="Liu X."/>
        </authorList>
    </citation>
    <scope>NUCLEOTIDE SEQUENCE [LARGE SCALE GENOMIC DNA]</scope>
    <source>
        <strain evidence="9">DSM 4</strain>
    </source>
</reference>
<comment type="subcellular location">
    <subcellularLocation>
        <location evidence="1">Cell membrane</location>
        <topology evidence="1">Multi-pass membrane protein</topology>
    </subcellularLocation>
</comment>
<dbReference type="AlphaFoldDB" id="A0A0M0GFP2"/>
<evidence type="ECO:0008006" key="10">
    <source>
        <dbReference type="Google" id="ProtNLM"/>
    </source>
</evidence>
<dbReference type="PANTHER" id="PTHR21716:SF53">
    <property type="entry name" value="PERMEASE PERM-RELATED"/>
    <property type="match status" value="1"/>
</dbReference>
<evidence type="ECO:0000256" key="6">
    <source>
        <dbReference type="ARBA" id="ARBA00022989"/>
    </source>
</evidence>
<evidence type="ECO:0000313" key="8">
    <source>
        <dbReference type="EMBL" id="KON88674.1"/>
    </source>
</evidence>